<dbReference type="EMBL" id="BPLR01017415">
    <property type="protein sequence ID" value="GIY91431.1"/>
    <property type="molecule type" value="Genomic_DNA"/>
</dbReference>
<proteinExistence type="predicted"/>
<sequence>MTTEDIEAKKDTSSNQRGETQTETNQSLAIYQKGLCPVRLHSLRACQRPRENICPALRSLREKSPFQMVVLRGGGIMRGGLGVSASSAFPGDALMCGILCIANAGRKTGWLFFSLPPVCMVFIEEIGDPIQRPIKLLGVGMKQRFYFFLLLLEQR</sequence>
<organism evidence="2 3">
    <name type="scientific">Caerostris extrusa</name>
    <name type="common">Bark spider</name>
    <name type="synonym">Caerostris bankana</name>
    <dbReference type="NCBI Taxonomy" id="172846"/>
    <lineage>
        <taxon>Eukaryota</taxon>
        <taxon>Metazoa</taxon>
        <taxon>Ecdysozoa</taxon>
        <taxon>Arthropoda</taxon>
        <taxon>Chelicerata</taxon>
        <taxon>Arachnida</taxon>
        <taxon>Araneae</taxon>
        <taxon>Araneomorphae</taxon>
        <taxon>Entelegynae</taxon>
        <taxon>Araneoidea</taxon>
        <taxon>Araneidae</taxon>
        <taxon>Caerostris</taxon>
    </lineage>
</organism>
<evidence type="ECO:0000256" key="1">
    <source>
        <dbReference type="SAM" id="MobiDB-lite"/>
    </source>
</evidence>
<evidence type="ECO:0000313" key="2">
    <source>
        <dbReference type="EMBL" id="GIY91431.1"/>
    </source>
</evidence>
<feature type="compositionally biased region" description="Basic and acidic residues" evidence="1">
    <location>
        <begin position="1"/>
        <end position="12"/>
    </location>
</feature>
<dbReference type="AlphaFoldDB" id="A0AAV4X835"/>
<feature type="region of interest" description="Disordered" evidence="1">
    <location>
        <begin position="1"/>
        <end position="24"/>
    </location>
</feature>
<gene>
    <name evidence="2" type="ORF">CEXT_394761</name>
</gene>
<dbReference type="Proteomes" id="UP001054945">
    <property type="component" value="Unassembled WGS sequence"/>
</dbReference>
<keyword evidence="3" id="KW-1185">Reference proteome</keyword>
<name>A0AAV4X835_CAEEX</name>
<accession>A0AAV4X835</accession>
<evidence type="ECO:0000313" key="3">
    <source>
        <dbReference type="Proteomes" id="UP001054945"/>
    </source>
</evidence>
<feature type="compositionally biased region" description="Polar residues" evidence="1">
    <location>
        <begin position="13"/>
        <end position="24"/>
    </location>
</feature>
<comment type="caution">
    <text evidence="2">The sequence shown here is derived from an EMBL/GenBank/DDBJ whole genome shotgun (WGS) entry which is preliminary data.</text>
</comment>
<reference evidence="2 3" key="1">
    <citation type="submission" date="2021-06" db="EMBL/GenBank/DDBJ databases">
        <title>Caerostris extrusa draft genome.</title>
        <authorList>
            <person name="Kono N."/>
            <person name="Arakawa K."/>
        </authorList>
    </citation>
    <scope>NUCLEOTIDE SEQUENCE [LARGE SCALE GENOMIC DNA]</scope>
</reference>
<protein>
    <submittedName>
        <fullName evidence="2">Uncharacterized protein</fullName>
    </submittedName>
</protein>